<accession>A0AAN6E1K3</accession>
<feature type="region of interest" description="Disordered" evidence="1">
    <location>
        <begin position="91"/>
        <end position="155"/>
    </location>
</feature>
<dbReference type="EMBL" id="MU404351">
    <property type="protein sequence ID" value="KAI1616470.1"/>
    <property type="molecule type" value="Genomic_DNA"/>
</dbReference>
<sequence>MSSHGTHHTHGHNPEYPAATTNDKVVQPHAVDPTAPSHQSHQHHAGHTDPNTIGNTQSFQSSDSTTDPNAKSSSKVVGDLKGMAHGVTGSLQAATGTMLRNKNMQEKGFEKMSEEDQRLAAKSGKPPVGTSTVSGDSAEAASYGTGRTTTELSHK</sequence>
<feature type="compositionally biased region" description="Low complexity" evidence="1">
    <location>
        <begin position="56"/>
        <end position="67"/>
    </location>
</feature>
<dbReference type="Proteomes" id="UP001203852">
    <property type="component" value="Unassembled WGS sequence"/>
</dbReference>
<protein>
    <submittedName>
        <fullName evidence="2">Uncharacterized protein</fullName>
    </submittedName>
</protein>
<feature type="compositionally biased region" description="Basic residues" evidence="1">
    <location>
        <begin position="1"/>
        <end position="11"/>
    </location>
</feature>
<organism evidence="2 3">
    <name type="scientific">Exophiala viscosa</name>
    <dbReference type="NCBI Taxonomy" id="2486360"/>
    <lineage>
        <taxon>Eukaryota</taxon>
        <taxon>Fungi</taxon>
        <taxon>Dikarya</taxon>
        <taxon>Ascomycota</taxon>
        <taxon>Pezizomycotina</taxon>
        <taxon>Eurotiomycetes</taxon>
        <taxon>Chaetothyriomycetidae</taxon>
        <taxon>Chaetothyriales</taxon>
        <taxon>Herpotrichiellaceae</taxon>
        <taxon>Exophiala</taxon>
    </lineage>
</organism>
<evidence type="ECO:0000256" key="1">
    <source>
        <dbReference type="SAM" id="MobiDB-lite"/>
    </source>
</evidence>
<proteinExistence type="predicted"/>
<comment type="caution">
    <text evidence="2">The sequence shown here is derived from an EMBL/GenBank/DDBJ whole genome shotgun (WGS) entry which is preliminary data.</text>
</comment>
<feature type="region of interest" description="Disordered" evidence="1">
    <location>
        <begin position="1"/>
        <end position="78"/>
    </location>
</feature>
<reference evidence="2" key="1">
    <citation type="journal article" date="2022" name="bioRxiv">
        <title>Deciphering the potential niche of two novel black yeast fungi from a biological soil crust based on their genomes, phenotypes, and melanin regulation.</title>
        <authorList>
            <consortium name="DOE Joint Genome Institute"/>
            <person name="Carr E.C."/>
            <person name="Barton Q."/>
            <person name="Grambo S."/>
            <person name="Sullivan M."/>
            <person name="Renfro C.M."/>
            <person name="Kuo A."/>
            <person name="Pangilinan J."/>
            <person name="Lipzen A."/>
            <person name="Keymanesh K."/>
            <person name="Savage E."/>
            <person name="Barry K."/>
            <person name="Grigoriev I.V."/>
            <person name="Riekhof W.R."/>
            <person name="Harris S.S."/>
        </authorList>
    </citation>
    <scope>NUCLEOTIDE SEQUENCE</scope>
    <source>
        <strain evidence="2">JF 03-4F</strain>
    </source>
</reference>
<gene>
    <name evidence="2" type="ORF">EDD36DRAFT_136566</name>
</gene>
<dbReference type="AlphaFoldDB" id="A0AAN6E1K3"/>
<feature type="compositionally biased region" description="Polar residues" evidence="1">
    <location>
        <begin position="145"/>
        <end position="155"/>
    </location>
</feature>
<keyword evidence="3" id="KW-1185">Reference proteome</keyword>
<feature type="compositionally biased region" description="Basic and acidic residues" evidence="1">
    <location>
        <begin position="103"/>
        <end position="119"/>
    </location>
</feature>
<feature type="compositionally biased region" description="Polar residues" evidence="1">
    <location>
        <begin position="91"/>
        <end position="102"/>
    </location>
</feature>
<name>A0AAN6E1K3_9EURO</name>
<evidence type="ECO:0000313" key="2">
    <source>
        <dbReference type="EMBL" id="KAI1616470.1"/>
    </source>
</evidence>
<evidence type="ECO:0000313" key="3">
    <source>
        <dbReference type="Proteomes" id="UP001203852"/>
    </source>
</evidence>